<organism evidence="1 2">
    <name type="scientific">Sistotremastrum niveocremeum HHB9708</name>
    <dbReference type="NCBI Taxonomy" id="1314777"/>
    <lineage>
        <taxon>Eukaryota</taxon>
        <taxon>Fungi</taxon>
        <taxon>Dikarya</taxon>
        <taxon>Basidiomycota</taxon>
        <taxon>Agaricomycotina</taxon>
        <taxon>Agaricomycetes</taxon>
        <taxon>Sistotremastrales</taxon>
        <taxon>Sistotremastraceae</taxon>
        <taxon>Sertulicium</taxon>
        <taxon>Sertulicium niveocremeum</taxon>
    </lineage>
</organism>
<evidence type="ECO:0000313" key="2">
    <source>
        <dbReference type="Proteomes" id="UP000076722"/>
    </source>
</evidence>
<keyword evidence="2" id="KW-1185">Reference proteome</keyword>
<proteinExistence type="predicted"/>
<dbReference type="EMBL" id="KV419405">
    <property type="protein sequence ID" value="KZS94224.1"/>
    <property type="molecule type" value="Genomic_DNA"/>
</dbReference>
<dbReference type="AlphaFoldDB" id="A0A164VK36"/>
<reference evidence="1 2" key="1">
    <citation type="journal article" date="2016" name="Mol. Biol. Evol.">
        <title>Comparative Genomics of Early-Diverging Mushroom-Forming Fungi Provides Insights into the Origins of Lignocellulose Decay Capabilities.</title>
        <authorList>
            <person name="Nagy L.G."/>
            <person name="Riley R."/>
            <person name="Tritt A."/>
            <person name="Adam C."/>
            <person name="Daum C."/>
            <person name="Floudas D."/>
            <person name="Sun H."/>
            <person name="Yadav J.S."/>
            <person name="Pangilinan J."/>
            <person name="Larsson K.H."/>
            <person name="Matsuura K."/>
            <person name="Barry K."/>
            <person name="Labutti K."/>
            <person name="Kuo R."/>
            <person name="Ohm R.A."/>
            <person name="Bhattacharya S.S."/>
            <person name="Shirouzu T."/>
            <person name="Yoshinaga Y."/>
            <person name="Martin F.M."/>
            <person name="Grigoriev I.V."/>
            <person name="Hibbett D.S."/>
        </authorList>
    </citation>
    <scope>NUCLEOTIDE SEQUENCE [LARGE SCALE GENOMIC DNA]</scope>
    <source>
        <strain evidence="1 2">HHB9708</strain>
    </source>
</reference>
<name>A0A164VK36_9AGAM</name>
<sequence length="244" mass="27213">MDVEQAKVQQFQGILSAFNEEHGHLLDLTIAHRARVRCITVVHYAKFRCLEEPARKSSSCAMQSGGEDFKRVVINSMRYSYCKPDEASTRDSSGSNGSHYLIPTGMSVTLRDQPRDEMASSACSRRAHDSFTGGTVSSGRSSAVFQHPLRGGLTELNLGRDIQLISPVKYSILPTRLPRPPLFYMPTNELFLPIAALDFFDEDSARFRRSDSENVHVMDEIVLRSHFGPGEFDKTEVIVVATAI</sequence>
<gene>
    <name evidence="1" type="ORF">SISNIDRAFT_465728</name>
</gene>
<evidence type="ECO:0000313" key="1">
    <source>
        <dbReference type="EMBL" id="KZS94224.1"/>
    </source>
</evidence>
<protein>
    <submittedName>
        <fullName evidence="1">Uncharacterized protein</fullName>
    </submittedName>
</protein>
<dbReference type="Proteomes" id="UP000076722">
    <property type="component" value="Unassembled WGS sequence"/>
</dbReference>
<accession>A0A164VK36</accession>